<reference evidence="6 7" key="1">
    <citation type="submission" date="2021-06" db="EMBL/GenBank/DDBJ databases">
        <title>A haploid diamondback moth (Plutella xylostella L.) genome assembly resolves 31 chromosomes and identifies a diamide resistance mutation.</title>
        <authorList>
            <person name="Ward C.M."/>
            <person name="Perry K.D."/>
            <person name="Baker G."/>
            <person name="Powis K."/>
            <person name="Heckel D.G."/>
            <person name="Baxter S.W."/>
        </authorList>
    </citation>
    <scope>NUCLEOTIDE SEQUENCE [LARGE SCALE GENOMIC DNA]</scope>
    <source>
        <strain evidence="6 7">LV</strain>
        <tissue evidence="6">Single pupa</tissue>
    </source>
</reference>
<feature type="domain" description="PNPLA" evidence="5">
    <location>
        <begin position="242"/>
        <end position="437"/>
    </location>
</feature>
<dbReference type="Gene3D" id="3.40.1090.10">
    <property type="entry name" value="Cytosolic phospholipase A2 catalytic domain"/>
    <property type="match status" value="1"/>
</dbReference>
<proteinExistence type="predicted"/>
<organism evidence="6 7">
    <name type="scientific">Plutella xylostella</name>
    <name type="common">Diamondback moth</name>
    <name type="synonym">Plutella maculipennis</name>
    <dbReference type="NCBI Taxonomy" id="51655"/>
    <lineage>
        <taxon>Eukaryota</taxon>
        <taxon>Metazoa</taxon>
        <taxon>Ecdysozoa</taxon>
        <taxon>Arthropoda</taxon>
        <taxon>Hexapoda</taxon>
        <taxon>Insecta</taxon>
        <taxon>Pterygota</taxon>
        <taxon>Neoptera</taxon>
        <taxon>Endopterygota</taxon>
        <taxon>Lepidoptera</taxon>
        <taxon>Glossata</taxon>
        <taxon>Ditrysia</taxon>
        <taxon>Yponomeutoidea</taxon>
        <taxon>Plutellidae</taxon>
        <taxon>Plutella</taxon>
    </lineage>
</organism>
<dbReference type="PANTHER" id="PTHR24185">
    <property type="entry name" value="CALCIUM-INDEPENDENT PHOSPHOLIPASE A2-GAMMA"/>
    <property type="match status" value="1"/>
</dbReference>
<keyword evidence="3 4" id="KW-0443">Lipid metabolism</keyword>
<comment type="caution">
    <text evidence="6">The sequence shown here is derived from an EMBL/GenBank/DDBJ whole genome shotgun (WGS) entry which is preliminary data.</text>
</comment>
<dbReference type="SUPFAM" id="SSF52151">
    <property type="entry name" value="FabD/lysophospholipase-like"/>
    <property type="match status" value="1"/>
</dbReference>
<evidence type="ECO:0000256" key="3">
    <source>
        <dbReference type="ARBA" id="ARBA00023098"/>
    </source>
</evidence>
<evidence type="ECO:0000313" key="7">
    <source>
        <dbReference type="Proteomes" id="UP000823941"/>
    </source>
</evidence>
<name>A0ABQ7PU91_PLUXY</name>
<sequence length="589" mass="65443">MSFSGQWRVIRHYLSTTNLSSEVEKLVQKLRPATPEQWDNLIQKFEKAVIVRFFQEGKDVENKQLPSTTTKVKATTVNNSSAPTNTTAVTDKDKLEEKLSQEGLNIGSDVKEITIEGLLQGLKLKKDLHFGKISEPSWKSNKPIVNKTSIHSRTAYVISAIVSAETPECLLKRMQHFIDHLQQYPEARDYAIKEGGVRALLRVQHNLVVTDEVTKNVKGTVSEALALMGYTGPTKGPGPNILSIDGGGIRGLIAIEVLKHLERLTGKKVQDMFDYIIGVSTGAIIASVIGSGVGTLETANEMYLTLSKKMFGNTSLIGGTSRLVWSHSYYDTDAWEKMLQENLGDVTLTECNRYNTPKLALVSCVVNAGSRLSPFLFRSYAVPFRVRSVFPGTQRARVWQAVRASAAAPTYFNEFRLDDLLHQDGGIMVNNPTGVGLHEAKLLFGADALRHGCVISLGTGKALNKHLDYQLLSKGMMTKESAGTSWKDKFNKILDSATDTESTHQVLNDLLAPGTYYRFNPPLMEECAMDEINPDKLRNLVLDTQAYIRRNQHKFEQAAMMLSRKRSVAQKVLDYVSLQSQIMGVVQTK</sequence>
<dbReference type="EMBL" id="JAHIBW010000028">
    <property type="protein sequence ID" value="KAG7296534.1"/>
    <property type="molecule type" value="Genomic_DNA"/>
</dbReference>
<dbReference type="Pfam" id="PF01734">
    <property type="entry name" value="Patatin"/>
    <property type="match status" value="1"/>
</dbReference>
<dbReference type="Proteomes" id="UP000823941">
    <property type="component" value="Chromosome 28"/>
</dbReference>
<keyword evidence="1 4" id="KW-0378">Hydrolase</keyword>
<protein>
    <recommendedName>
        <fullName evidence="5">PNPLA domain-containing protein</fullName>
    </recommendedName>
</protein>
<gene>
    <name evidence="6" type="ORF">JYU34_020323</name>
</gene>
<evidence type="ECO:0000256" key="1">
    <source>
        <dbReference type="ARBA" id="ARBA00022801"/>
    </source>
</evidence>
<feature type="short sequence motif" description="GXGXXG" evidence="4">
    <location>
        <begin position="246"/>
        <end position="251"/>
    </location>
</feature>
<dbReference type="InterPro" id="IPR016035">
    <property type="entry name" value="Acyl_Trfase/lysoPLipase"/>
</dbReference>
<keyword evidence="2 4" id="KW-0442">Lipid degradation</keyword>
<dbReference type="InterPro" id="IPR002641">
    <property type="entry name" value="PNPLA_dom"/>
</dbReference>
<evidence type="ECO:0000313" key="6">
    <source>
        <dbReference type="EMBL" id="KAG7296534.1"/>
    </source>
</evidence>
<dbReference type="CDD" id="cd07211">
    <property type="entry name" value="Pat_PNPLA8"/>
    <property type="match status" value="1"/>
</dbReference>
<feature type="short sequence motif" description="DGA/G" evidence="4">
    <location>
        <begin position="424"/>
        <end position="426"/>
    </location>
</feature>
<evidence type="ECO:0000256" key="4">
    <source>
        <dbReference type="PROSITE-ProRule" id="PRU01161"/>
    </source>
</evidence>
<feature type="short sequence motif" description="GXSXG" evidence="4">
    <location>
        <begin position="278"/>
        <end position="282"/>
    </location>
</feature>
<dbReference type="PANTHER" id="PTHR24185:SF1">
    <property type="entry name" value="CALCIUM-INDEPENDENT PHOSPHOLIPASE A2-GAMMA"/>
    <property type="match status" value="1"/>
</dbReference>
<feature type="active site" description="Nucleophile" evidence="4">
    <location>
        <position position="280"/>
    </location>
</feature>
<keyword evidence="7" id="KW-1185">Reference proteome</keyword>
<evidence type="ECO:0000259" key="5">
    <source>
        <dbReference type="PROSITE" id="PS51635"/>
    </source>
</evidence>
<feature type="active site" description="Proton acceptor" evidence="4">
    <location>
        <position position="424"/>
    </location>
</feature>
<evidence type="ECO:0000256" key="2">
    <source>
        <dbReference type="ARBA" id="ARBA00022963"/>
    </source>
</evidence>
<dbReference type="InterPro" id="IPR045217">
    <property type="entry name" value="PNPLA8-like"/>
</dbReference>
<accession>A0ABQ7PU91</accession>
<dbReference type="PROSITE" id="PS51635">
    <property type="entry name" value="PNPLA"/>
    <property type="match status" value="1"/>
</dbReference>